<dbReference type="STRING" id="416450.A0A1V6PVI5"/>
<keyword evidence="5" id="KW-0539">Nucleus</keyword>
<dbReference type="PANTHER" id="PTHR47424:SF3">
    <property type="entry name" value="REGULATORY PROTEIN GAL4"/>
    <property type="match status" value="1"/>
</dbReference>
<dbReference type="Pfam" id="PF00172">
    <property type="entry name" value="Zn_clus"/>
    <property type="match status" value="1"/>
</dbReference>
<feature type="domain" description="Xylanolytic transcriptional activator regulatory" evidence="7">
    <location>
        <begin position="300"/>
        <end position="373"/>
    </location>
</feature>
<feature type="region of interest" description="Disordered" evidence="6">
    <location>
        <begin position="140"/>
        <end position="168"/>
    </location>
</feature>
<dbReference type="InterPro" id="IPR001138">
    <property type="entry name" value="Zn2Cys6_DnaBD"/>
</dbReference>
<dbReference type="Proteomes" id="UP000191672">
    <property type="component" value="Unassembled WGS sequence"/>
</dbReference>
<evidence type="ECO:0000256" key="2">
    <source>
        <dbReference type="ARBA" id="ARBA00023015"/>
    </source>
</evidence>
<comment type="caution">
    <text evidence="8">The sequence shown here is derived from an EMBL/GenBank/DDBJ whole genome shotgun (WGS) entry which is preliminary data.</text>
</comment>
<gene>
    <name evidence="8" type="ORF">PENANT_c030G09928</name>
</gene>
<dbReference type="PANTHER" id="PTHR47424">
    <property type="entry name" value="REGULATORY PROTEIN GAL4"/>
    <property type="match status" value="1"/>
</dbReference>
<dbReference type="InterPro" id="IPR007219">
    <property type="entry name" value="XnlR_reg_dom"/>
</dbReference>
<dbReference type="AlphaFoldDB" id="A0A1V6PVI5"/>
<sequence>MAKYNLQPGISDYGLDVALNYGQGSGSAPMLRFFIEHTENLNCDGMLPCASCEKNKAQCSYDPSTSASRLTSDLDVMNARLMELERAVFGERTYKPRKTVELPVSGVTFVDEKTGVAEYFGSTSTIDLLRSFHKAFGQAHTNGADERASKRRRQDTNEHPIGSDIPRNFRPQEIYTSLTLRWGTRQWPMEDRHETNAFLFFRYVYNTVPILDKKVFCNTYKDFGEKPETPQSLELECLTYSVLALGALYPRRTIPNAGEKYFAEAQCLLANLLGASSLKTVQAALLMAVYAHYTARHNLAYDYLGIAIRLAYSAGLNRNFDQAGFTNTAVQEARRTWWVLYSLESELCLEYGRPLCIRETDSTAPYPEETLDETANFSRISFVIVMAKFSRTVRKVIDLVSNIDEKRNEIESFVGRLMNLQAELMTWKGELPAHLANKDPVRGDAIGYDAIGWVRRQCRDIDLRFNHVMMVMHRPFFASTNFSTPFYTSGMALNVCLGAAQETIMSLCRAMEHAADPDEWPCYYHRVLAASLVILTIVCDDSTEDKAGLLKTCAKSVLLFEETMHFGCPEKGRLLVKNALTILSPSTMIREPEFYDSVESL</sequence>
<protein>
    <recommendedName>
        <fullName evidence="7">Xylanolytic transcriptional activator regulatory domain-containing protein</fullName>
    </recommendedName>
</protein>
<reference evidence="9" key="1">
    <citation type="journal article" date="2017" name="Nat. Microbiol.">
        <title>Global analysis of biosynthetic gene clusters reveals vast potential of secondary metabolite production in Penicillium species.</title>
        <authorList>
            <person name="Nielsen J.C."/>
            <person name="Grijseels S."/>
            <person name="Prigent S."/>
            <person name="Ji B."/>
            <person name="Dainat J."/>
            <person name="Nielsen K.F."/>
            <person name="Frisvad J.C."/>
            <person name="Workman M."/>
            <person name="Nielsen J."/>
        </authorList>
    </citation>
    <scope>NUCLEOTIDE SEQUENCE [LARGE SCALE GENOMIC DNA]</scope>
    <source>
        <strain evidence="9">IBT 31811</strain>
    </source>
</reference>
<evidence type="ECO:0000256" key="3">
    <source>
        <dbReference type="ARBA" id="ARBA00023125"/>
    </source>
</evidence>
<dbReference type="GO" id="GO:0006351">
    <property type="term" value="P:DNA-templated transcription"/>
    <property type="evidence" value="ECO:0007669"/>
    <property type="project" value="InterPro"/>
</dbReference>
<evidence type="ECO:0000313" key="8">
    <source>
        <dbReference type="EMBL" id="OQD80971.1"/>
    </source>
</evidence>
<dbReference type="InterPro" id="IPR036864">
    <property type="entry name" value="Zn2-C6_fun-type_DNA-bd_sf"/>
</dbReference>
<evidence type="ECO:0000256" key="4">
    <source>
        <dbReference type="ARBA" id="ARBA00023163"/>
    </source>
</evidence>
<feature type="compositionally biased region" description="Basic and acidic residues" evidence="6">
    <location>
        <begin position="143"/>
        <end position="158"/>
    </location>
</feature>
<dbReference type="Pfam" id="PF04082">
    <property type="entry name" value="Fungal_trans"/>
    <property type="match status" value="1"/>
</dbReference>
<dbReference type="CDD" id="cd12148">
    <property type="entry name" value="fungal_TF_MHR"/>
    <property type="match status" value="1"/>
</dbReference>
<accession>A0A1V6PVI5</accession>
<organism evidence="8 9">
    <name type="scientific">Penicillium antarcticum</name>
    <dbReference type="NCBI Taxonomy" id="416450"/>
    <lineage>
        <taxon>Eukaryota</taxon>
        <taxon>Fungi</taxon>
        <taxon>Dikarya</taxon>
        <taxon>Ascomycota</taxon>
        <taxon>Pezizomycotina</taxon>
        <taxon>Eurotiomycetes</taxon>
        <taxon>Eurotiomycetidae</taxon>
        <taxon>Eurotiales</taxon>
        <taxon>Aspergillaceae</taxon>
        <taxon>Penicillium</taxon>
    </lineage>
</organism>
<dbReference type="EMBL" id="MDYN01000030">
    <property type="protein sequence ID" value="OQD80971.1"/>
    <property type="molecule type" value="Genomic_DNA"/>
</dbReference>
<dbReference type="GO" id="GO:0008270">
    <property type="term" value="F:zinc ion binding"/>
    <property type="evidence" value="ECO:0007669"/>
    <property type="project" value="InterPro"/>
</dbReference>
<keyword evidence="4" id="KW-0804">Transcription</keyword>
<dbReference type="InterPro" id="IPR051127">
    <property type="entry name" value="Fungal_SecMet_Regulators"/>
</dbReference>
<dbReference type="Gene3D" id="4.10.240.10">
    <property type="entry name" value="Zn(2)-C6 fungal-type DNA-binding domain"/>
    <property type="match status" value="1"/>
</dbReference>
<evidence type="ECO:0000313" key="9">
    <source>
        <dbReference type="Proteomes" id="UP000191672"/>
    </source>
</evidence>
<proteinExistence type="predicted"/>
<name>A0A1V6PVI5_9EURO</name>
<keyword evidence="3" id="KW-0238">DNA-binding</keyword>
<dbReference type="GO" id="GO:0000981">
    <property type="term" value="F:DNA-binding transcription factor activity, RNA polymerase II-specific"/>
    <property type="evidence" value="ECO:0007669"/>
    <property type="project" value="InterPro"/>
</dbReference>
<evidence type="ECO:0000259" key="7">
    <source>
        <dbReference type="SMART" id="SM00906"/>
    </source>
</evidence>
<keyword evidence="2" id="KW-0805">Transcription regulation</keyword>
<dbReference type="GO" id="GO:0003677">
    <property type="term" value="F:DNA binding"/>
    <property type="evidence" value="ECO:0007669"/>
    <property type="project" value="UniProtKB-KW"/>
</dbReference>
<keyword evidence="1" id="KW-0479">Metal-binding</keyword>
<evidence type="ECO:0000256" key="5">
    <source>
        <dbReference type="ARBA" id="ARBA00023242"/>
    </source>
</evidence>
<keyword evidence="9" id="KW-1185">Reference proteome</keyword>
<evidence type="ECO:0000256" key="6">
    <source>
        <dbReference type="SAM" id="MobiDB-lite"/>
    </source>
</evidence>
<dbReference type="SMART" id="SM00906">
    <property type="entry name" value="Fungal_trans"/>
    <property type="match status" value="1"/>
</dbReference>
<evidence type="ECO:0000256" key="1">
    <source>
        <dbReference type="ARBA" id="ARBA00022723"/>
    </source>
</evidence>